<dbReference type="GO" id="GO:0051603">
    <property type="term" value="P:proteolysis involved in protein catabolic process"/>
    <property type="evidence" value="ECO:0007669"/>
    <property type="project" value="TreeGrafter"/>
</dbReference>
<name>A0A7R9L0L5_9ACAR</name>
<dbReference type="CDD" id="cd21115">
    <property type="entry name" value="legumain_C"/>
    <property type="match status" value="1"/>
</dbReference>
<dbReference type="GO" id="GO:0006624">
    <property type="term" value="P:vacuolar protein processing"/>
    <property type="evidence" value="ECO:0007669"/>
    <property type="project" value="TreeGrafter"/>
</dbReference>
<gene>
    <name evidence="5" type="ORF">OSB1V03_LOCUS12103</name>
</gene>
<dbReference type="Gene3D" id="3.40.50.1460">
    <property type="match status" value="1"/>
</dbReference>
<dbReference type="AlphaFoldDB" id="A0A7R9L0L5"/>
<reference evidence="5" key="1">
    <citation type="submission" date="2020-11" db="EMBL/GenBank/DDBJ databases">
        <authorList>
            <person name="Tran Van P."/>
        </authorList>
    </citation>
    <scope>NUCLEOTIDE SEQUENCE</scope>
</reference>
<dbReference type="Gene3D" id="1.10.132.130">
    <property type="match status" value="1"/>
</dbReference>
<dbReference type="GO" id="GO:0005773">
    <property type="term" value="C:vacuole"/>
    <property type="evidence" value="ECO:0007669"/>
    <property type="project" value="GOC"/>
</dbReference>
<keyword evidence="3" id="KW-1133">Transmembrane helix</keyword>
<evidence type="ECO:0000256" key="2">
    <source>
        <dbReference type="PIRSR" id="PIRSR019663-1"/>
    </source>
</evidence>
<dbReference type="EMBL" id="CAJPIZ010009852">
    <property type="protein sequence ID" value="CAG2112124.1"/>
    <property type="molecule type" value="Genomic_DNA"/>
</dbReference>
<evidence type="ECO:0000259" key="4">
    <source>
        <dbReference type="Pfam" id="PF20985"/>
    </source>
</evidence>
<dbReference type="EMBL" id="OC864427">
    <property type="protein sequence ID" value="CAD7631694.1"/>
    <property type="molecule type" value="Genomic_DNA"/>
</dbReference>
<dbReference type="OrthoDB" id="192611at2759"/>
<dbReference type="PRINTS" id="PR00776">
    <property type="entry name" value="HEMOGLOBNASE"/>
</dbReference>
<evidence type="ECO:0000313" key="5">
    <source>
        <dbReference type="EMBL" id="CAD7631694.1"/>
    </source>
</evidence>
<feature type="active site" description="Nucleophile" evidence="2">
    <location>
        <position position="271"/>
    </location>
</feature>
<dbReference type="Pfam" id="PF20985">
    <property type="entry name" value="Legum_prodom"/>
    <property type="match status" value="1"/>
</dbReference>
<comment type="similarity">
    <text evidence="1">Belongs to the peptidase C13 family.</text>
</comment>
<organism evidence="5">
    <name type="scientific">Medioppia subpectinata</name>
    <dbReference type="NCBI Taxonomy" id="1979941"/>
    <lineage>
        <taxon>Eukaryota</taxon>
        <taxon>Metazoa</taxon>
        <taxon>Ecdysozoa</taxon>
        <taxon>Arthropoda</taxon>
        <taxon>Chelicerata</taxon>
        <taxon>Arachnida</taxon>
        <taxon>Acari</taxon>
        <taxon>Acariformes</taxon>
        <taxon>Sarcoptiformes</taxon>
        <taxon>Oribatida</taxon>
        <taxon>Brachypylina</taxon>
        <taxon>Oppioidea</taxon>
        <taxon>Oppiidae</taxon>
        <taxon>Medioppia</taxon>
    </lineage>
</organism>
<dbReference type="GO" id="GO:0004197">
    <property type="term" value="F:cysteine-type endopeptidase activity"/>
    <property type="evidence" value="ECO:0007669"/>
    <property type="project" value="TreeGrafter"/>
</dbReference>
<dbReference type="PANTHER" id="PTHR12000:SF42">
    <property type="entry name" value="LEGUMAIN"/>
    <property type="match status" value="1"/>
</dbReference>
<feature type="domain" description="Legumain prodomain" evidence="4">
    <location>
        <begin position="413"/>
        <end position="495"/>
    </location>
</feature>
<dbReference type="InterPro" id="IPR048501">
    <property type="entry name" value="Legum_prodom"/>
</dbReference>
<evidence type="ECO:0000313" key="6">
    <source>
        <dbReference type="Proteomes" id="UP000759131"/>
    </source>
</evidence>
<dbReference type="PIRSF" id="PIRSF019663">
    <property type="entry name" value="Legumain"/>
    <property type="match status" value="1"/>
</dbReference>
<feature type="active site" evidence="2">
    <location>
        <position position="228"/>
    </location>
</feature>
<dbReference type="Proteomes" id="UP000759131">
    <property type="component" value="Unassembled WGS sequence"/>
</dbReference>
<sequence length="523" mass="59666">MTVKYNSDMSEINTGTVTSGRCAGDVLFISKVYVTDDQDGCANSKGVDSLTARYYFVHLTGPKCGTNTCTLESARFTINPPFLYVFSMFVIMINAVPIDQHSNQPGFNGTKWVVLVAGADGWPNYASQSSVYHAYQFFHANGIPDENIIVFHPNDIAHNMANPTPGIVIDHPNGTDVYHGVPLDYTGFYDRAMMFKSVLNGSNDLMNDGRKVLNSGPNDHVFIYFIGHGGPDLILFQEGDDYLYGDDLIKLLKVMHQNKRYGKLVFYLESCDSGSMFKDQLPADINVYAITSSMWNQNSAMMYYDKRYKTMIGSFFAHYWLLNSEQADLNNETLQQQFDYIYKWTNTPGQVDVDNKTQQAQQYGDISIAKLPVSDFTGSHKSDKHLYNNIKFDINDYELVAHRDVPVFTEELESLLRGRQYVDKHMTEYVNSIQHLLTVDSNAILNTKQELNNRQCYQQLVDNYHQNCFNLNQNPYVLGKLYIFVNICEEMRESSDADINAVNQLLIQYCQQNVNNKYSQIIE</sequence>
<keyword evidence="3" id="KW-0812">Transmembrane</keyword>
<dbReference type="InterPro" id="IPR001096">
    <property type="entry name" value="Peptidase_C13"/>
</dbReference>
<keyword evidence="3" id="KW-0472">Membrane</keyword>
<accession>A0A7R9L0L5</accession>
<evidence type="ECO:0000256" key="3">
    <source>
        <dbReference type="SAM" id="Phobius"/>
    </source>
</evidence>
<dbReference type="InterPro" id="IPR046427">
    <property type="entry name" value="Legumain_prodom_sf"/>
</dbReference>
<keyword evidence="6" id="KW-1185">Reference proteome</keyword>
<dbReference type="PANTHER" id="PTHR12000">
    <property type="entry name" value="HEMOGLOBINASE FAMILY MEMBER"/>
    <property type="match status" value="1"/>
</dbReference>
<feature type="transmembrane region" description="Helical" evidence="3">
    <location>
        <begin position="81"/>
        <end position="98"/>
    </location>
</feature>
<dbReference type="Pfam" id="PF01650">
    <property type="entry name" value="Peptidase_C13"/>
    <property type="match status" value="1"/>
</dbReference>
<evidence type="ECO:0000256" key="1">
    <source>
        <dbReference type="ARBA" id="ARBA00009941"/>
    </source>
</evidence>
<protein>
    <recommendedName>
        <fullName evidence="4">Legumain prodomain domain-containing protein</fullName>
    </recommendedName>
</protein>
<proteinExistence type="inferred from homology"/>